<feature type="region of interest" description="Disordered" evidence="6">
    <location>
        <begin position="21"/>
        <end position="78"/>
    </location>
</feature>
<sequence length="603" mass="66545">MATKEEKQPLLNHACAIVENHHHPSITQKQQKRPSYHTLPSSSRASSSSSKSFPTLPPQYQEEDQENRRPDDKKSLKLSNTTFVDPDRNLTWITICLCVGACLPSLDVSIVFTIMNEIGTEFHRAHLATWLHTSYAMSCLATLPLAGKLSDVFGRKYIMLLLVALFFIGSVGCGAATSMNQILISRVLAGFGGGGLQLMSNVVIQDLVPSHQRGQYQSYVSSVQTLGIALGSPLGGFITDTLGWRYAFKLNIIPLICISYYYTFHFTNYNMIDISREGQQQKTLLWKKLKSIDFMGAFLLGLANLSFATTVLLGGNTRTWTDPLIITAIITTFVSFFLFILQQTYWASNPLVSRSCIVNRNVICSSLAYFFICMSNGSVDFTIPQFFMGVLGFTTSQSGMWTMMNALAVPIGCYCAGHYIRYHQGRFQKWLLVSTSSYTGAILVMSCWMVSMIPFIMGIACMPILGFSYGSTLVSLLVAVTADVPSSDVASAMSVMMLFRSMGFLYGTAISSSIIQGNLKTLLEAKINGPSAEYLIHFIRTSIRQVHTLSPQLQQLVADVLGQSLQRAYIFMAFSCAIAILPIVYLKDMNHQKRTGGGSSSSS</sequence>
<feature type="transmembrane region" description="Helical" evidence="7">
    <location>
        <begin position="183"/>
        <end position="204"/>
    </location>
</feature>
<dbReference type="AlphaFoldDB" id="A0AAD5PEM2"/>
<dbReference type="InterPro" id="IPR036259">
    <property type="entry name" value="MFS_trans_sf"/>
</dbReference>
<dbReference type="GO" id="GO:0000329">
    <property type="term" value="C:fungal-type vacuole membrane"/>
    <property type="evidence" value="ECO:0007669"/>
    <property type="project" value="TreeGrafter"/>
</dbReference>
<keyword evidence="5 7" id="KW-0472">Membrane</keyword>
<evidence type="ECO:0000256" key="2">
    <source>
        <dbReference type="ARBA" id="ARBA00022448"/>
    </source>
</evidence>
<proteinExistence type="predicted"/>
<dbReference type="SUPFAM" id="SSF103473">
    <property type="entry name" value="MFS general substrate transporter"/>
    <property type="match status" value="1"/>
</dbReference>
<dbReference type="GO" id="GO:0015174">
    <property type="term" value="F:basic amino acid transmembrane transporter activity"/>
    <property type="evidence" value="ECO:0007669"/>
    <property type="project" value="TreeGrafter"/>
</dbReference>
<evidence type="ECO:0000256" key="4">
    <source>
        <dbReference type="ARBA" id="ARBA00022989"/>
    </source>
</evidence>
<organism evidence="9 10">
    <name type="scientific">Phascolomyces articulosus</name>
    <dbReference type="NCBI Taxonomy" id="60185"/>
    <lineage>
        <taxon>Eukaryota</taxon>
        <taxon>Fungi</taxon>
        <taxon>Fungi incertae sedis</taxon>
        <taxon>Mucoromycota</taxon>
        <taxon>Mucoromycotina</taxon>
        <taxon>Mucoromycetes</taxon>
        <taxon>Mucorales</taxon>
        <taxon>Lichtheimiaceae</taxon>
        <taxon>Phascolomyces</taxon>
    </lineage>
</organism>
<dbReference type="PANTHER" id="PTHR23501:SF191">
    <property type="entry name" value="VACUOLAR BASIC AMINO ACID TRANSPORTER 4"/>
    <property type="match status" value="1"/>
</dbReference>
<gene>
    <name evidence="9" type="ORF">BDA99DRAFT_604684</name>
</gene>
<dbReference type="PROSITE" id="PS50850">
    <property type="entry name" value="MFS"/>
    <property type="match status" value="1"/>
</dbReference>
<evidence type="ECO:0000313" key="10">
    <source>
        <dbReference type="Proteomes" id="UP001209540"/>
    </source>
</evidence>
<feature type="transmembrane region" description="Helical" evidence="7">
    <location>
        <begin position="399"/>
        <end position="420"/>
    </location>
</feature>
<comment type="caution">
    <text evidence="9">The sequence shown here is derived from an EMBL/GenBank/DDBJ whole genome shotgun (WGS) entry which is preliminary data.</text>
</comment>
<evidence type="ECO:0000256" key="7">
    <source>
        <dbReference type="SAM" id="Phobius"/>
    </source>
</evidence>
<feature type="transmembrane region" description="Helical" evidence="7">
    <location>
        <begin position="324"/>
        <end position="341"/>
    </location>
</feature>
<accession>A0AAD5PEM2</accession>
<dbReference type="GO" id="GO:0012505">
    <property type="term" value="C:endomembrane system"/>
    <property type="evidence" value="ECO:0007669"/>
    <property type="project" value="UniProtKB-SubCell"/>
</dbReference>
<name>A0AAD5PEM2_9FUNG</name>
<keyword evidence="4 7" id="KW-1133">Transmembrane helix</keyword>
<dbReference type="Pfam" id="PF07690">
    <property type="entry name" value="MFS_1"/>
    <property type="match status" value="1"/>
</dbReference>
<evidence type="ECO:0000256" key="1">
    <source>
        <dbReference type="ARBA" id="ARBA00004127"/>
    </source>
</evidence>
<feature type="transmembrane region" description="Helical" evidence="7">
    <location>
        <begin position="497"/>
        <end position="515"/>
    </location>
</feature>
<feature type="transmembrane region" description="Helical" evidence="7">
    <location>
        <begin position="250"/>
        <end position="271"/>
    </location>
</feature>
<evidence type="ECO:0000256" key="6">
    <source>
        <dbReference type="SAM" id="MobiDB-lite"/>
    </source>
</evidence>
<feature type="compositionally biased region" description="Low complexity" evidence="6">
    <location>
        <begin position="41"/>
        <end position="52"/>
    </location>
</feature>
<feature type="domain" description="Major facilitator superfamily (MFS) profile" evidence="8">
    <location>
        <begin position="93"/>
        <end position="591"/>
    </location>
</feature>
<reference evidence="9" key="1">
    <citation type="journal article" date="2022" name="IScience">
        <title>Evolution of zygomycete secretomes and the origins of terrestrial fungal ecologies.</title>
        <authorList>
            <person name="Chang Y."/>
            <person name="Wang Y."/>
            <person name="Mondo S."/>
            <person name="Ahrendt S."/>
            <person name="Andreopoulos W."/>
            <person name="Barry K."/>
            <person name="Beard J."/>
            <person name="Benny G.L."/>
            <person name="Blankenship S."/>
            <person name="Bonito G."/>
            <person name="Cuomo C."/>
            <person name="Desiro A."/>
            <person name="Gervers K.A."/>
            <person name="Hundley H."/>
            <person name="Kuo A."/>
            <person name="LaButti K."/>
            <person name="Lang B.F."/>
            <person name="Lipzen A."/>
            <person name="O'Donnell K."/>
            <person name="Pangilinan J."/>
            <person name="Reynolds N."/>
            <person name="Sandor L."/>
            <person name="Smith M.E."/>
            <person name="Tsang A."/>
            <person name="Grigoriev I.V."/>
            <person name="Stajich J.E."/>
            <person name="Spatafora J.W."/>
        </authorList>
    </citation>
    <scope>NUCLEOTIDE SEQUENCE</scope>
    <source>
        <strain evidence="9">RSA 2281</strain>
    </source>
</reference>
<keyword evidence="2" id="KW-0813">Transport</keyword>
<keyword evidence="10" id="KW-1185">Reference proteome</keyword>
<dbReference type="Gene3D" id="1.20.1250.20">
    <property type="entry name" value="MFS general substrate transporter like domains"/>
    <property type="match status" value="2"/>
</dbReference>
<feature type="transmembrane region" description="Helical" evidence="7">
    <location>
        <begin position="292"/>
        <end position="312"/>
    </location>
</feature>
<dbReference type="PANTHER" id="PTHR23501">
    <property type="entry name" value="MAJOR FACILITATOR SUPERFAMILY"/>
    <property type="match status" value="1"/>
</dbReference>
<feature type="transmembrane region" description="Helical" evidence="7">
    <location>
        <begin position="90"/>
        <end position="115"/>
    </location>
</feature>
<feature type="transmembrane region" description="Helical" evidence="7">
    <location>
        <begin position="158"/>
        <end position="177"/>
    </location>
</feature>
<feature type="transmembrane region" description="Helical" evidence="7">
    <location>
        <begin position="441"/>
        <end position="460"/>
    </location>
</feature>
<feature type="transmembrane region" description="Helical" evidence="7">
    <location>
        <begin position="466"/>
        <end position="485"/>
    </location>
</feature>
<dbReference type="InterPro" id="IPR020846">
    <property type="entry name" value="MFS_dom"/>
</dbReference>
<dbReference type="EMBL" id="JAIXMP010000012">
    <property type="protein sequence ID" value="KAI9264268.1"/>
    <property type="molecule type" value="Genomic_DNA"/>
</dbReference>
<feature type="transmembrane region" description="Helical" evidence="7">
    <location>
        <begin position="127"/>
        <end position="146"/>
    </location>
</feature>
<feature type="transmembrane region" description="Helical" evidence="7">
    <location>
        <begin position="362"/>
        <end position="379"/>
    </location>
</feature>
<comment type="subcellular location">
    <subcellularLocation>
        <location evidence="1">Endomembrane system</location>
        <topology evidence="1">Multi-pass membrane protein</topology>
    </subcellularLocation>
</comment>
<reference evidence="9" key="2">
    <citation type="submission" date="2023-02" db="EMBL/GenBank/DDBJ databases">
        <authorList>
            <consortium name="DOE Joint Genome Institute"/>
            <person name="Mondo S.J."/>
            <person name="Chang Y."/>
            <person name="Wang Y."/>
            <person name="Ahrendt S."/>
            <person name="Andreopoulos W."/>
            <person name="Barry K."/>
            <person name="Beard J."/>
            <person name="Benny G.L."/>
            <person name="Blankenship S."/>
            <person name="Bonito G."/>
            <person name="Cuomo C."/>
            <person name="Desiro A."/>
            <person name="Gervers K.A."/>
            <person name="Hundley H."/>
            <person name="Kuo A."/>
            <person name="LaButti K."/>
            <person name="Lang B.F."/>
            <person name="Lipzen A."/>
            <person name="O'Donnell K."/>
            <person name="Pangilinan J."/>
            <person name="Reynolds N."/>
            <person name="Sandor L."/>
            <person name="Smith M.W."/>
            <person name="Tsang A."/>
            <person name="Grigoriev I.V."/>
            <person name="Stajich J.E."/>
            <person name="Spatafora J.W."/>
        </authorList>
    </citation>
    <scope>NUCLEOTIDE SEQUENCE</scope>
    <source>
        <strain evidence="9">RSA 2281</strain>
    </source>
</reference>
<keyword evidence="3 7" id="KW-0812">Transmembrane</keyword>
<dbReference type="InterPro" id="IPR011701">
    <property type="entry name" value="MFS"/>
</dbReference>
<evidence type="ECO:0000259" key="8">
    <source>
        <dbReference type="PROSITE" id="PS50850"/>
    </source>
</evidence>
<evidence type="ECO:0000256" key="3">
    <source>
        <dbReference type="ARBA" id="ARBA00022692"/>
    </source>
</evidence>
<dbReference type="Proteomes" id="UP001209540">
    <property type="component" value="Unassembled WGS sequence"/>
</dbReference>
<feature type="transmembrane region" description="Helical" evidence="7">
    <location>
        <begin position="568"/>
        <end position="586"/>
    </location>
</feature>
<evidence type="ECO:0000256" key="5">
    <source>
        <dbReference type="ARBA" id="ARBA00023136"/>
    </source>
</evidence>
<dbReference type="GO" id="GO:0005886">
    <property type="term" value="C:plasma membrane"/>
    <property type="evidence" value="ECO:0007669"/>
    <property type="project" value="TreeGrafter"/>
</dbReference>
<protein>
    <submittedName>
        <fullName evidence="9">Major facilitator superfamily domain-containing protein</fullName>
    </submittedName>
</protein>
<evidence type="ECO:0000313" key="9">
    <source>
        <dbReference type="EMBL" id="KAI9264268.1"/>
    </source>
</evidence>
<feature type="compositionally biased region" description="Basic and acidic residues" evidence="6">
    <location>
        <begin position="66"/>
        <end position="75"/>
    </location>
</feature>